<dbReference type="CDD" id="cd02023">
    <property type="entry name" value="UMPK"/>
    <property type="match status" value="1"/>
</dbReference>
<comment type="subcellular location">
    <subcellularLocation>
        <location evidence="5">Cytoplasm</location>
    </subcellularLocation>
</comment>
<accession>A0AAW4X0T1</accession>
<name>A0AAW4X0T1_9FIRM</name>
<dbReference type="GO" id="GO:0004849">
    <property type="term" value="F:uridine kinase activity"/>
    <property type="evidence" value="ECO:0007669"/>
    <property type="project" value="UniProtKB-EC"/>
</dbReference>
<dbReference type="InterPro" id="IPR027417">
    <property type="entry name" value="P-loop_NTPase"/>
</dbReference>
<keyword evidence="4 5" id="KW-0418">Kinase</keyword>
<dbReference type="Proteomes" id="UP001199296">
    <property type="component" value="Unassembled WGS sequence"/>
</dbReference>
<keyword evidence="5" id="KW-0963">Cytoplasm</keyword>
<comment type="pathway">
    <text evidence="5">Pyrimidine metabolism; CTP biosynthesis via salvage pathway; CTP from cytidine: step 1/3.</text>
</comment>
<organism evidence="7 8">
    <name type="scientific">Halanaerobium polyolivorans</name>
    <dbReference type="NCBI Taxonomy" id="2886943"/>
    <lineage>
        <taxon>Bacteria</taxon>
        <taxon>Bacillati</taxon>
        <taxon>Bacillota</taxon>
        <taxon>Clostridia</taxon>
        <taxon>Halanaerobiales</taxon>
        <taxon>Halanaerobiaceae</taxon>
        <taxon>Halanaerobium</taxon>
    </lineage>
</organism>
<evidence type="ECO:0000256" key="5">
    <source>
        <dbReference type="RuleBase" id="RU003825"/>
    </source>
</evidence>
<dbReference type="Gene3D" id="3.40.50.300">
    <property type="entry name" value="P-loop containing nucleotide triphosphate hydrolases"/>
    <property type="match status" value="1"/>
</dbReference>
<comment type="catalytic activity">
    <reaction evidence="5">
        <text>uridine + ATP = UMP + ADP + H(+)</text>
        <dbReference type="Rhea" id="RHEA:16825"/>
        <dbReference type="ChEBI" id="CHEBI:15378"/>
        <dbReference type="ChEBI" id="CHEBI:16704"/>
        <dbReference type="ChEBI" id="CHEBI:30616"/>
        <dbReference type="ChEBI" id="CHEBI:57865"/>
        <dbReference type="ChEBI" id="CHEBI:456216"/>
        <dbReference type="EC" id="2.7.1.48"/>
    </reaction>
</comment>
<dbReference type="NCBIfam" id="NF004018">
    <property type="entry name" value="PRK05480.1"/>
    <property type="match status" value="1"/>
</dbReference>
<evidence type="ECO:0000256" key="3">
    <source>
        <dbReference type="ARBA" id="ARBA00022741"/>
    </source>
</evidence>
<sequence length="217" mass="25577">MTKKNIIKFKRGKKMKTFLIGIAGGTASGKTTLARILKDSFQEDAIILKHDYYYYDRSHFKVEDEKINFDHPDSFETELLVKQLKKLKKGEAVQRPVYSYKTNERLAEKKRVNPAAIIIVEGILIFHYEILRKLFDLKIYVDTDADIRLLRRISRDIKERDRSFESVKRQYLSTVKPMHEKYVEPSKYYSDIIIPHGGLNEIANDLIIKKIKDHLRN</sequence>
<dbReference type="AlphaFoldDB" id="A0AAW4X0T1"/>
<feature type="domain" description="Phosphoribulokinase/uridine kinase" evidence="6">
    <location>
        <begin position="19"/>
        <end position="202"/>
    </location>
</feature>
<reference evidence="7 8" key="1">
    <citation type="submission" date="2021-10" db="EMBL/GenBank/DDBJ databases">
        <authorList>
            <person name="Grouzdev D.S."/>
            <person name="Pantiukh K.S."/>
            <person name="Krutkina M.S."/>
        </authorList>
    </citation>
    <scope>NUCLEOTIDE SEQUENCE [LARGE SCALE GENOMIC DNA]</scope>
    <source>
        <strain evidence="7 8">Z-7514</strain>
    </source>
</reference>
<dbReference type="PANTHER" id="PTHR10285">
    <property type="entry name" value="URIDINE KINASE"/>
    <property type="match status" value="1"/>
</dbReference>
<evidence type="ECO:0000256" key="4">
    <source>
        <dbReference type="ARBA" id="ARBA00022777"/>
    </source>
</evidence>
<dbReference type="GO" id="GO:0005524">
    <property type="term" value="F:ATP binding"/>
    <property type="evidence" value="ECO:0007669"/>
    <property type="project" value="UniProtKB-KW"/>
</dbReference>
<keyword evidence="8" id="KW-1185">Reference proteome</keyword>
<dbReference type="InterPro" id="IPR006083">
    <property type="entry name" value="PRK/URK"/>
</dbReference>
<protein>
    <recommendedName>
        <fullName evidence="5">Uridine kinase</fullName>
        <ecNumber evidence="5">2.7.1.48</ecNumber>
    </recommendedName>
</protein>
<keyword evidence="5" id="KW-0067">ATP-binding</keyword>
<dbReference type="InterPro" id="IPR000764">
    <property type="entry name" value="Uridine_kinase-like"/>
</dbReference>
<keyword evidence="2 5" id="KW-0808">Transferase</keyword>
<comment type="similarity">
    <text evidence="5">Belongs to the uridine kinase family.</text>
</comment>
<comment type="catalytic activity">
    <reaction evidence="5">
        <text>cytidine + ATP = CMP + ADP + H(+)</text>
        <dbReference type="Rhea" id="RHEA:24674"/>
        <dbReference type="ChEBI" id="CHEBI:15378"/>
        <dbReference type="ChEBI" id="CHEBI:17562"/>
        <dbReference type="ChEBI" id="CHEBI:30616"/>
        <dbReference type="ChEBI" id="CHEBI:60377"/>
        <dbReference type="ChEBI" id="CHEBI:456216"/>
        <dbReference type="EC" id="2.7.1.48"/>
    </reaction>
</comment>
<dbReference type="EMBL" id="JAJFAT010000011">
    <property type="protein sequence ID" value="MCC3145410.1"/>
    <property type="molecule type" value="Genomic_DNA"/>
</dbReference>
<keyword evidence="3 5" id="KW-0547">Nucleotide-binding</keyword>
<comment type="pathway">
    <text evidence="1 5">Pyrimidine metabolism; UMP biosynthesis via salvage pathway; UMP from uridine: step 1/1.</text>
</comment>
<proteinExistence type="inferred from homology"/>
<evidence type="ECO:0000256" key="2">
    <source>
        <dbReference type="ARBA" id="ARBA00022679"/>
    </source>
</evidence>
<evidence type="ECO:0000259" key="6">
    <source>
        <dbReference type="Pfam" id="PF00485"/>
    </source>
</evidence>
<dbReference type="NCBIfam" id="TIGR00235">
    <property type="entry name" value="udk"/>
    <property type="match status" value="1"/>
</dbReference>
<gene>
    <name evidence="7" type="primary">udk</name>
    <name evidence="7" type="ORF">LJ207_08755</name>
</gene>
<comment type="caution">
    <text evidence="7">The sequence shown here is derived from an EMBL/GenBank/DDBJ whole genome shotgun (WGS) entry which is preliminary data.</text>
</comment>
<dbReference type="SUPFAM" id="SSF52540">
    <property type="entry name" value="P-loop containing nucleoside triphosphate hydrolases"/>
    <property type="match status" value="1"/>
</dbReference>
<evidence type="ECO:0000313" key="8">
    <source>
        <dbReference type="Proteomes" id="UP001199296"/>
    </source>
</evidence>
<evidence type="ECO:0000313" key="7">
    <source>
        <dbReference type="EMBL" id="MCC3145410.1"/>
    </source>
</evidence>
<dbReference type="EC" id="2.7.1.48" evidence="5"/>
<dbReference type="Pfam" id="PF00485">
    <property type="entry name" value="PRK"/>
    <property type="match status" value="1"/>
</dbReference>
<dbReference type="PRINTS" id="PR00988">
    <property type="entry name" value="URIDINKINASE"/>
</dbReference>
<evidence type="ECO:0000256" key="1">
    <source>
        <dbReference type="ARBA" id="ARBA00004690"/>
    </source>
</evidence>
<dbReference type="GO" id="GO:0005737">
    <property type="term" value="C:cytoplasm"/>
    <property type="evidence" value="ECO:0007669"/>
    <property type="project" value="UniProtKB-SubCell"/>
</dbReference>